<comment type="caution">
    <text evidence="3">The sequence shown here is derived from an EMBL/GenBank/DDBJ whole genome shotgun (WGS) entry which is preliminary data.</text>
</comment>
<dbReference type="Pfam" id="PF12697">
    <property type="entry name" value="Abhydrolase_6"/>
    <property type="match status" value="1"/>
</dbReference>
<keyword evidence="4" id="KW-1185">Reference proteome</keyword>
<dbReference type="Proteomes" id="UP000637423">
    <property type="component" value="Unassembled WGS sequence"/>
</dbReference>
<dbReference type="AlphaFoldDB" id="A0A916XH64"/>
<feature type="domain" description="AB hydrolase-1" evidence="2">
    <location>
        <begin position="26"/>
        <end position="237"/>
    </location>
</feature>
<reference evidence="3" key="2">
    <citation type="submission" date="2020-09" db="EMBL/GenBank/DDBJ databases">
        <authorList>
            <person name="Sun Q."/>
            <person name="Zhou Y."/>
        </authorList>
    </citation>
    <scope>NUCLEOTIDE SEQUENCE</scope>
    <source>
        <strain evidence="3">CGMCC 1.10998</strain>
    </source>
</reference>
<dbReference type="GO" id="GO:0016787">
    <property type="term" value="F:hydrolase activity"/>
    <property type="evidence" value="ECO:0007669"/>
    <property type="project" value="UniProtKB-KW"/>
</dbReference>
<dbReference type="PANTHER" id="PTHR37017">
    <property type="entry name" value="AB HYDROLASE-1 DOMAIN-CONTAINING PROTEIN-RELATED"/>
    <property type="match status" value="1"/>
</dbReference>
<evidence type="ECO:0000313" key="3">
    <source>
        <dbReference type="EMBL" id="GGC73215.1"/>
    </source>
</evidence>
<reference evidence="3" key="1">
    <citation type="journal article" date="2014" name="Int. J. Syst. Evol. Microbiol.">
        <title>Complete genome sequence of Corynebacterium casei LMG S-19264T (=DSM 44701T), isolated from a smear-ripened cheese.</title>
        <authorList>
            <consortium name="US DOE Joint Genome Institute (JGI-PGF)"/>
            <person name="Walter F."/>
            <person name="Albersmeier A."/>
            <person name="Kalinowski J."/>
            <person name="Ruckert C."/>
        </authorList>
    </citation>
    <scope>NUCLEOTIDE SEQUENCE</scope>
    <source>
        <strain evidence="3">CGMCC 1.10998</strain>
    </source>
</reference>
<feature type="signal peptide" evidence="1">
    <location>
        <begin position="1"/>
        <end position="22"/>
    </location>
</feature>
<evidence type="ECO:0000259" key="2">
    <source>
        <dbReference type="Pfam" id="PF12697"/>
    </source>
</evidence>
<dbReference type="Gene3D" id="3.40.50.1820">
    <property type="entry name" value="alpha/beta hydrolase"/>
    <property type="match status" value="1"/>
</dbReference>
<evidence type="ECO:0000313" key="4">
    <source>
        <dbReference type="Proteomes" id="UP000637423"/>
    </source>
</evidence>
<proteinExistence type="predicted"/>
<sequence length="245" mass="25989">MNRIISSIAIAVALAQAVPAIAAKNVVLVHGAFADGSGWRDVAEILEAKGYRVTVVQHPETSLEEDVTAVKRVLAAQDGPVVLVGHSYGGLVITQAGSEPKVSALVFVAAYAPDEGESAAVLRQKLPPASTASKRTPDGYLQLDPAMFHQDFAADLPAKTAHFMSISQVLPNAAAFSTKISNPAWKSKPSWGIVATEDRAINPELERFMYKRGGFTVTEIKSSHAVYISRPAEVAAVIEEAASKN</sequence>
<accession>A0A916XH64</accession>
<protein>
    <submittedName>
        <fullName evidence="3">Alpha/beta hydrolase</fullName>
    </submittedName>
</protein>
<dbReference type="PANTHER" id="PTHR37017:SF11">
    <property type="entry name" value="ESTERASE_LIPASE_THIOESTERASE DOMAIN-CONTAINING PROTEIN"/>
    <property type="match status" value="1"/>
</dbReference>
<feature type="chain" id="PRO_5036919981" evidence="1">
    <location>
        <begin position="23"/>
        <end position="245"/>
    </location>
</feature>
<dbReference type="SUPFAM" id="SSF53474">
    <property type="entry name" value="alpha/beta-Hydrolases"/>
    <property type="match status" value="1"/>
</dbReference>
<gene>
    <name evidence="3" type="ORF">GCM10011396_20430</name>
</gene>
<dbReference type="EMBL" id="BMED01000002">
    <property type="protein sequence ID" value="GGC73215.1"/>
    <property type="molecule type" value="Genomic_DNA"/>
</dbReference>
<dbReference type="InterPro" id="IPR052897">
    <property type="entry name" value="Sec-Metab_Biosynth_Hydrolase"/>
</dbReference>
<organism evidence="3 4">
    <name type="scientific">Undibacterium terreum</name>
    <dbReference type="NCBI Taxonomy" id="1224302"/>
    <lineage>
        <taxon>Bacteria</taxon>
        <taxon>Pseudomonadati</taxon>
        <taxon>Pseudomonadota</taxon>
        <taxon>Betaproteobacteria</taxon>
        <taxon>Burkholderiales</taxon>
        <taxon>Oxalobacteraceae</taxon>
        <taxon>Undibacterium</taxon>
    </lineage>
</organism>
<evidence type="ECO:0000256" key="1">
    <source>
        <dbReference type="SAM" id="SignalP"/>
    </source>
</evidence>
<name>A0A916XH64_9BURK</name>
<dbReference type="RefSeq" id="WP_188565962.1">
    <property type="nucleotide sequence ID" value="NZ_BMED01000002.1"/>
</dbReference>
<dbReference type="InterPro" id="IPR029058">
    <property type="entry name" value="AB_hydrolase_fold"/>
</dbReference>
<keyword evidence="1" id="KW-0732">Signal</keyword>
<keyword evidence="3" id="KW-0378">Hydrolase</keyword>
<dbReference type="InterPro" id="IPR000073">
    <property type="entry name" value="AB_hydrolase_1"/>
</dbReference>